<dbReference type="GeneID" id="39603312"/>
<evidence type="ECO:0000256" key="5">
    <source>
        <dbReference type="ARBA" id="ARBA00043018"/>
    </source>
</evidence>
<evidence type="ECO:0000256" key="8">
    <source>
        <dbReference type="SAM" id="Phobius"/>
    </source>
</evidence>
<keyword evidence="8" id="KW-0812">Transmembrane</keyword>
<keyword evidence="8" id="KW-0472">Membrane</keyword>
<dbReference type="PANTHER" id="PTHR34002:SF9">
    <property type="entry name" value="XYLOGLUCAN-SPECIFIC ENDO-BETA-1,4-GLUCANASE A"/>
    <property type="match status" value="1"/>
</dbReference>
<keyword evidence="10" id="KW-1185">Reference proteome</keyword>
<proteinExistence type="inferred from homology"/>
<name>A0A443HMH4_BYSSP</name>
<dbReference type="PANTHER" id="PTHR34002">
    <property type="entry name" value="BLR1656 PROTEIN"/>
    <property type="match status" value="1"/>
</dbReference>
<reference evidence="9 10" key="1">
    <citation type="journal article" date="2018" name="Front. Microbiol.">
        <title>Genomic and genetic insights into a cosmopolitan fungus, Paecilomyces variotii (Eurotiales).</title>
        <authorList>
            <person name="Urquhart A.S."/>
            <person name="Mondo S.J."/>
            <person name="Makela M.R."/>
            <person name="Hane J.K."/>
            <person name="Wiebenga A."/>
            <person name="He G."/>
            <person name="Mihaltcheva S."/>
            <person name="Pangilinan J."/>
            <person name="Lipzen A."/>
            <person name="Barry K."/>
            <person name="de Vries R.P."/>
            <person name="Grigoriev I.V."/>
            <person name="Idnurm A."/>
        </authorList>
    </citation>
    <scope>NUCLEOTIDE SEQUENCE [LARGE SCALE GENOMIC DNA]</scope>
    <source>
        <strain evidence="9 10">CBS 101075</strain>
    </source>
</reference>
<evidence type="ECO:0000313" key="10">
    <source>
        <dbReference type="Proteomes" id="UP000283841"/>
    </source>
</evidence>
<dbReference type="VEuPathDB" id="FungiDB:C8Q69DRAFT_78388"/>
<dbReference type="OrthoDB" id="89349at2759"/>
<feature type="transmembrane region" description="Helical" evidence="8">
    <location>
        <begin position="7"/>
        <end position="28"/>
    </location>
</feature>
<comment type="similarity">
    <text evidence="1 6">Belongs to the glycosyl hydrolase 12 (cellulase H) family.</text>
</comment>
<evidence type="ECO:0000256" key="2">
    <source>
        <dbReference type="ARBA" id="ARBA00037012"/>
    </source>
</evidence>
<evidence type="ECO:0000256" key="6">
    <source>
        <dbReference type="RuleBase" id="RU361163"/>
    </source>
</evidence>
<dbReference type="InterPro" id="IPR013319">
    <property type="entry name" value="GH11/12"/>
</dbReference>
<dbReference type="GO" id="GO:0000272">
    <property type="term" value="P:polysaccharide catabolic process"/>
    <property type="evidence" value="ECO:0007669"/>
    <property type="project" value="UniProtKB-KW"/>
</dbReference>
<evidence type="ECO:0000256" key="3">
    <source>
        <dbReference type="ARBA" id="ARBA00038882"/>
    </source>
</evidence>
<dbReference type="AlphaFoldDB" id="A0A443HMH4"/>
<dbReference type="EC" id="3.2.1.151" evidence="3"/>
<dbReference type="STRING" id="264951.A0A443HMH4"/>
<keyword evidence="8" id="KW-1133">Transmembrane helix</keyword>
<keyword evidence="6" id="KW-0624">Polysaccharide degradation</keyword>
<dbReference type="RefSeq" id="XP_028482660.1">
    <property type="nucleotide sequence ID" value="XM_028634035.1"/>
</dbReference>
<sequence>MAAAFRWLVNAGLLAIPIGTSIGVLVGLDAHRAATGQPPLFGYDPGNAGIPGIGAGGGSSGGSDSTGGGGGGFTGVPSNNGVTTTTYCQKSYGIEPPSKGEEFILNPNQWGVTAGETGALCMNVTTFNNETYPTKYTAPEFSVTWQYPVGPETQPVHAFPNAEIGGKTLPVLMSDVQHLMLDLEWTYGVGDSAAATTDIAQLTDQSVNTNVAIDMFFDSDKAISGNSTEAKCEVMIWFATVGDAAQPIGLNKGIVSSKTLNGTVFNLYVGENGQKQNVLTWATQTTTESFHGDILPLLTDLISANKANYPTTQDYLGHLSLGSEAFSSSSNVTFHVPTFAIQVETTSS</sequence>
<comment type="caution">
    <text evidence="9">The sequence shown here is derived from an EMBL/GenBank/DDBJ whole genome shotgun (WGS) entry which is preliminary data.</text>
</comment>
<dbReference type="GO" id="GO:0033946">
    <property type="term" value="F:xyloglucan-specific endo-beta-1,4-glucanase activity"/>
    <property type="evidence" value="ECO:0007669"/>
    <property type="project" value="UniProtKB-EC"/>
</dbReference>
<dbReference type="Gene3D" id="2.60.120.180">
    <property type="match status" value="1"/>
</dbReference>
<evidence type="ECO:0000313" key="9">
    <source>
        <dbReference type="EMBL" id="RWQ93015.1"/>
    </source>
</evidence>
<keyword evidence="6" id="KW-0119">Carbohydrate metabolism</keyword>
<protein>
    <recommendedName>
        <fullName evidence="3">xyloglucan-specific endo-beta-1,4-glucanase</fullName>
        <ecNumber evidence="3">3.2.1.151</ecNumber>
    </recommendedName>
    <alternativeName>
        <fullName evidence="4">Xyloglucanase A</fullName>
    </alternativeName>
    <alternativeName>
        <fullName evidence="5">Xyloglucanendohydrolase A</fullName>
    </alternativeName>
</protein>
<evidence type="ECO:0000256" key="1">
    <source>
        <dbReference type="ARBA" id="ARBA00005519"/>
    </source>
</evidence>
<dbReference type="EMBL" id="RCNU01000011">
    <property type="protein sequence ID" value="RWQ93015.1"/>
    <property type="molecule type" value="Genomic_DNA"/>
</dbReference>
<comment type="catalytic activity">
    <reaction evidence="2">
        <text>xyloglucan + H2O = xyloglucan oligosaccharides.</text>
        <dbReference type="EC" id="3.2.1.151"/>
    </reaction>
</comment>
<dbReference type="Pfam" id="PF01670">
    <property type="entry name" value="Glyco_hydro_12"/>
    <property type="match status" value="1"/>
</dbReference>
<keyword evidence="9" id="KW-0430">Lectin</keyword>
<dbReference type="InterPro" id="IPR002594">
    <property type="entry name" value="GH12"/>
</dbReference>
<dbReference type="SUPFAM" id="SSF49899">
    <property type="entry name" value="Concanavalin A-like lectins/glucanases"/>
    <property type="match status" value="1"/>
</dbReference>
<gene>
    <name evidence="9" type="ORF">C8Q69DRAFT_78388</name>
</gene>
<accession>A0A443HMH4</accession>
<dbReference type="Proteomes" id="UP000283841">
    <property type="component" value="Unassembled WGS sequence"/>
</dbReference>
<feature type="region of interest" description="Disordered" evidence="7">
    <location>
        <begin position="53"/>
        <end position="78"/>
    </location>
</feature>
<dbReference type="GO" id="GO:0008810">
    <property type="term" value="F:cellulase activity"/>
    <property type="evidence" value="ECO:0007669"/>
    <property type="project" value="InterPro"/>
</dbReference>
<evidence type="ECO:0000256" key="4">
    <source>
        <dbReference type="ARBA" id="ARBA00041304"/>
    </source>
</evidence>
<evidence type="ECO:0000256" key="7">
    <source>
        <dbReference type="SAM" id="MobiDB-lite"/>
    </source>
</evidence>
<dbReference type="InterPro" id="IPR013320">
    <property type="entry name" value="ConA-like_dom_sf"/>
</dbReference>
<keyword evidence="6" id="KW-0326">Glycosidase</keyword>
<keyword evidence="6" id="KW-0378">Hydrolase</keyword>
<feature type="compositionally biased region" description="Gly residues" evidence="7">
    <location>
        <begin position="53"/>
        <end position="74"/>
    </location>
</feature>
<organism evidence="9 10">
    <name type="scientific">Byssochlamys spectabilis</name>
    <name type="common">Paecilomyces variotii</name>
    <dbReference type="NCBI Taxonomy" id="264951"/>
    <lineage>
        <taxon>Eukaryota</taxon>
        <taxon>Fungi</taxon>
        <taxon>Dikarya</taxon>
        <taxon>Ascomycota</taxon>
        <taxon>Pezizomycotina</taxon>
        <taxon>Eurotiomycetes</taxon>
        <taxon>Eurotiomycetidae</taxon>
        <taxon>Eurotiales</taxon>
        <taxon>Thermoascaceae</taxon>
        <taxon>Paecilomyces</taxon>
    </lineage>
</organism>
<dbReference type="GO" id="GO:0030246">
    <property type="term" value="F:carbohydrate binding"/>
    <property type="evidence" value="ECO:0007669"/>
    <property type="project" value="UniProtKB-KW"/>
</dbReference>